<accession>A0ABR9KCM3</accession>
<evidence type="ECO:0008006" key="3">
    <source>
        <dbReference type="Google" id="ProtNLM"/>
    </source>
</evidence>
<organism evidence="1 2">
    <name type="scientific">Nonomuraea africana</name>
    <dbReference type="NCBI Taxonomy" id="46171"/>
    <lineage>
        <taxon>Bacteria</taxon>
        <taxon>Bacillati</taxon>
        <taxon>Actinomycetota</taxon>
        <taxon>Actinomycetes</taxon>
        <taxon>Streptosporangiales</taxon>
        <taxon>Streptosporangiaceae</taxon>
        <taxon>Nonomuraea</taxon>
    </lineage>
</organism>
<keyword evidence="2" id="KW-1185">Reference proteome</keyword>
<name>A0ABR9KCM3_9ACTN</name>
<gene>
    <name evidence="1" type="ORF">H4W81_002335</name>
</gene>
<evidence type="ECO:0000313" key="1">
    <source>
        <dbReference type="EMBL" id="MBE1559556.1"/>
    </source>
</evidence>
<proteinExistence type="predicted"/>
<protein>
    <recommendedName>
        <fullName evidence="3">Secreted protein</fullName>
    </recommendedName>
</protein>
<comment type="caution">
    <text evidence="1">The sequence shown here is derived from an EMBL/GenBank/DDBJ whole genome shotgun (WGS) entry which is preliminary data.</text>
</comment>
<dbReference type="Proteomes" id="UP000661607">
    <property type="component" value="Unassembled WGS sequence"/>
</dbReference>
<dbReference type="EMBL" id="JADBEF010000001">
    <property type="protein sequence ID" value="MBE1559556.1"/>
    <property type="molecule type" value="Genomic_DNA"/>
</dbReference>
<evidence type="ECO:0000313" key="2">
    <source>
        <dbReference type="Proteomes" id="UP000661607"/>
    </source>
</evidence>
<sequence>MPAMTRMTCVITVPRVTGRRSVTRVVAMRSVTRAIAVRSVSHVGVLRHAVRPTRAVVTRVLVVRGPVSRRFGHNLLHPPKAI</sequence>
<reference evidence="1 2" key="1">
    <citation type="submission" date="2020-10" db="EMBL/GenBank/DDBJ databases">
        <title>Sequencing the genomes of 1000 actinobacteria strains.</title>
        <authorList>
            <person name="Klenk H.-P."/>
        </authorList>
    </citation>
    <scope>NUCLEOTIDE SEQUENCE [LARGE SCALE GENOMIC DNA]</scope>
    <source>
        <strain evidence="1 2">DSM 43748</strain>
    </source>
</reference>